<reference evidence="1" key="1">
    <citation type="submission" date="2022-11" db="EMBL/GenBank/DDBJ databases">
        <authorList>
            <person name="Graham C."/>
            <person name="Newman J.D."/>
        </authorList>
    </citation>
    <scope>NUCLEOTIDE SEQUENCE</scope>
    <source>
        <strain evidence="1">DSM 19486</strain>
    </source>
</reference>
<dbReference type="Proteomes" id="UP001142592">
    <property type="component" value="Unassembled WGS sequence"/>
</dbReference>
<evidence type="ECO:0000313" key="1">
    <source>
        <dbReference type="EMBL" id="MCX3265012.1"/>
    </source>
</evidence>
<organism evidence="1 2">
    <name type="scientific">Pedobacter agri</name>
    <dbReference type="NCBI Taxonomy" id="454586"/>
    <lineage>
        <taxon>Bacteria</taxon>
        <taxon>Pseudomonadati</taxon>
        <taxon>Bacteroidota</taxon>
        <taxon>Sphingobacteriia</taxon>
        <taxon>Sphingobacteriales</taxon>
        <taxon>Sphingobacteriaceae</taxon>
        <taxon>Pedobacter</taxon>
    </lineage>
</organism>
<gene>
    <name evidence="1" type="ORF">OQZ29_09660</name>
</gene>
<proteinExistence type="predicted"/>
<dbReference type="EMBL" id="JAPJUH010000003">
    <property type="protein sequence ID" value="MCX3265012.1"/>
    <property type="molecule type" value="Genomic_DNA"/>
</dbReference>
<evidence type="ECO:0000313" key="2">
    <source>
        <dbReference type="Proteomes" id="UP001142592"/>
    </source>
</evidence>
<dbReference type="AlphaFoldDB" id="A0A9X3DCW0"/>
<accession>A0A9X3DCW0</accession>
<keyword evidence="2" id="KW-1185">Reference proteome</keyword>
<sequence>MAKLVEDLQQQIGEIDHDANVLVITREFNLPTLAITKVFDTKATLYYLPIEPLHFLLQQRDRKPAAQLLLSVLCYFYQIGGIPYFREHSSYLYDVYQMINEWYSDEEICEYPEDYQHVIDHIQLIKRESGELLKSLSDKDQLALLDDQVSQFYPTTKTEENLKAIAYRVSTLINIYPGRSILDSIPDDLNRIDGEGRITAEHYLSFIWSGEDCLYDQLMETVNCELQEYNEIDEPMSIQLFDKPQNQISHNMSFDQEFFDLLNDLSDNLYDFAHEKHH</sequence>
<name>A0A9X3DCW0_9SPHI</name>
<comment type="caution">
    <text evidence="1">The sequence shown here is derived from an EMBL/GenBank/DDBJ whole genome shotgun (WGS) entry which is preliminary data.</text>
</comment>
<protein>
    <submittedName>
        <fullName evidence="1">Uncharacterized protein</fullName>
    </submittedName>
</protein>